<proteinExistence type="inferred from homology"/>
<dbReference type="HAMAP" id="MF_00131">
    <property type="entry name" value="Trp_synth_alpha"/>
    <property type="match status" value="1"/>
</dbReference>
<evidence type="ECO:0000256" key="7">
    <source>
        <dbReference type="ARBA" id="ARBA00049047"/>
    </source>
</evidence>
<dbReference type="NCBIfam" id="TIGR00262">
    <property type="entry name" value="trpA"/>
    <property type="match status" value="1"/>
</dbReference>
<evidence type="ECO:0000256" key="9">
    <source>
        <dbReference type="RuleBase" id="RU003662"/>
    </source>
</evidence>
<organism evidence="10 11">
    <name type="scientific">Polaromonas jejuensis</name>
    <dbReference type="NCBI Taxonomy" id="457502"/>
    <lineage>
        <taxon>Bacteria</taxon>
        <taxon>Pseudomonadati</taxon>
        <taxon>Pseudomonadota</taxon>
        <taxon>Betaproteobacteria</taxon>
        <taxon>Burkholderiales</taxon>
        <taxon>Comamonadaceae</taxon>
        <taxon>Polaromonas</taxon>
    </lineage>
</organism>
<evidence type="ECO:0000256" key="4">
    <source>
        <dbReference type="ARBA" id="ARBA00022822"/>
    </source>
</evidence>
<dbReference type="SUPFAM" id="SSF51366">
    <property type="entry name" value="Ribulose-phoshate binding barrel"/>
    <property type="match status" value="1"/>
</dbReference>
<evidence type="ECO:0000256" key="8">
    <source>
        <dbReference type="HAMAP-Rule" id="MF_00131"/>
    </source>
</evidence>
<dbReference type="Pfam" id="PF00290">
    <property type="entry name" value="Trp_syntA"/>
    <property type="match status" value="1"/>
</dbReference>
<dbReference type="InterPro" id="IPR002028">
    <property type="entry name" value="Trp_synthase_suA"/>
</dbReference>
<dbReference type="GO" id="GO:0004834">
    <property type="term" value="F:tryptophan synthase activity"/>
    <property type="evidence" value="ECO:0007669"/>
    <property type="project" value="UniProtKB-EC"/>
</dbReference>
<evidence type="ECO:0000256" key="2">
    <source>
        <dbReference type="ARBA" id="ARBA00011270"/>
    </source>
</evidence>
<keyword evidence="3 8" id="KW-0028">Amino-acid biosynthesis</keyword>
<keyword evidence="5 8" id="KW-0057">Aromatic amino acid biosynthesis</keyword>
<keyword evidence="4 8" id="KW-0822">Tryptophan biosynthesis</keyword>
<dbReference type="InterPro" id="IPR013785">
    <property type="entry name" value="Aldolase_TIM"/>
</dbReference>
<comment type="similarity">
    <text evidence="8 9">Belongs to the TrpA family.</text>
</comment>
<accession>A0ABW0QC02</accession>
<feature type="active site" description="Proton acceptor" evidence="8">
    <location>
        <position position="60"/>
    </location>
</feature>
<evidence type="ECO:0000313" key="10">
    <source>
        <dbReference type="EMBL" id="MFC5521412.1"/>
    </source>
</evidence>
<evidence type="ECO:0000256" key="5">
    <source>
        <dbReference type="ARBA" id="ARBA00023141"/>
    </source>
</evidence>
<reference evidence="11" key="1">
    <citation type="journal article" date="2019" name="Int. J. Syst. Evol. Microbiol.">
        <title>The Global Catalogue of Microorganisms (GCM) 10K type strain sequencing project: providing services to taxonomists for standard genome sequencing and annotation.</title>
        <authorList>
            <consortium name="The Broad Institute Genomics Platform"/>
            <consortium name="The Broad Institute Genome Sequencing Center for Infectious Disease"/>
            <person name="Wu L."/>
            <person name="Ma J."/>
        </authorList>
    </citation>
    <scope>NUCLEOTIDE SEQUENCE [LARGE SCALE GENOMIC DNA]</scope>
    <source>
        <strain evidence="11">CGMCC 4.7277</strain>
    </source>
</reference>
<comment type="catalytic activity">
    <reaction evidence="7 8">
        <text>(1S,2R)-1-C-(indol-3-yl)glycerol 3-phosphate + L-serine = D-glyceraldehyde 3-phosphate + L-tryptophan + H2O</text>
        <dbReference type="Rhea" id="RHEA:10532"/>
        <dbReference type="ChEBI" id="CHEBI:15377"/>
        <dbReference type="ChEBI" id="CHEBI:33384"/>
        <dbReference type="ChEBI" id="CHEBI:57912"/>
        <dbReference type="ChEBI" id="CHEBI:58866"/>
        <dbReference type="ChEBI" id="CHEBI:59776"/>
        <dbReference type="EC" id="4.2.1.20"/>
    </reaction>
</comment>
<feature type="active site" description="Proton acceptor" evidence="8">
    <location>
        <position position="49"/>
    </location>
</feature>
<dbReference type="Gene3D" id="3.20.20.70">
    <property type="entry name" value="Aldolase class I"/>
    <property type="match status" value="1"/>
</dbReference>
<evidence type="ECO:0000256" key="1">
    <source>
        <dbReference type="ARBA" id="ARBA00004733"/>
    </source>
</evidence>
<dbReference type="CDD" id="cd04724">
    <property type="entry name" value="Tryptophan_synthase_alpha"/>
    <property type="match status" value="1"/>
</dbReference>
<gene>
    <name evidence="8 10" type="primary">trpA</name>
    <name evidence="10" type="ORF">ACFPP7_10845</name>
</gene>
<comment type="pathway">
    <text evidence="1 8">Amino-acid biosynthesis; L-tryptophan biosynthesis; L-tryptophan from chorismate: step 5/5.</text>
</comment>
<dbReference type="EC" id="4.2.1.20" evidence="8"/>
<dbReference type="PANTHER" id="PTHR43406">
    <property type="entry name" value="TRYPTOPHAN SYNTHASE, ALPHA CHAIN"/>
    <property type="match status" value="1"/>
</dbReference>
<evidence type="ECO:0000256" key="3">
    <source>
        <dbReference type="ARBA" id="ARBA00022605"/>
    </source>
</evidence>
<sequence>MSRIAATFSQLKSQGRKALIPYVTAGFPFADVTPELMHSMVAGGADVIELGVPFSDPSADGPIIQQAAEKALANGIGLALVLEMVRDFRRQDSQTPVVLMGYANPVERYDIKHRRDDGESAFVRDAAAAGVDGVLIVDYPPEECAAFAARLRAHDMDLIFLLAPTSTDARMAQVAEVASGYVYYVSLKGVTGAGTLDVEAVEAMLPRIRRHVSVPVGVGFGIRDAATARAIGKVADAVVIGSKIIQLIENQPRDKVAAVAHDFLKEIRTALD</sequence>
<comment type="function">
    <text evidence="8">The alpha subunit is responsible for the aldol cleavage of indoleglycerol phosphate to indole and glyceraldehyde 3-phosphate.</text>
</comment>
<dbReference type="Proteomes" id="UP001596084">
    <property type="component" value="Unassembled WGS sequence"/>
</dbReference>
<comment type="caution">
    <text evidence="10">The sequence shown here is derived from an EMBL/GenBank/DDBJ whole genome shotgun (WGS) entry which is preliminary data.</text>
</comment>
<evidence type="ECO:0000256" key="6">
    <source>
        <dbReference type="ARBA" id="ARBA00023239"/>
    </source>
</evidence>
<keyword evidence="11" id="KW-1185">Reference proteome</keyword>
<evidence type="ECO:0000313" key="11">
    <source>
        <dbReference type="Proteomes" id="UP001596084"/>
    </source>
</evidence>
<dbReference type="InterPro" id="IPR011060">
    <property type="entry name" value="RibuloseP-bd_barrel"/>
</dbReference>
<dbReference type="RefSeq" id="WP_068836129.1">
    <property type="nucleotide sequence ID" value="NZ_JBHSMX010000014.1"/>
</dbReference>
<keyword evidence="6 8" id="KW-0456">Lyase</keyword>
<comment type="subunit">
    <text evidence="2 8">Tetramer of two alpha and two beta chains.</text>
</comment>
<dbReference type="PANTHER" id="PTHR43406:SF1">
    <property type="entry name" value="TRYPTOPHAN SYNTHASE ALPHA CHAIN, CHLOROPLASTIC"/>
    <property type="match status" value="1"/>
</dbReference>
<name>A0ABW0QC02_9BURK</name>
<protein>
    <recommendedName>
        <fullName evidence="8">Tryptophan synthase alpha chain</fullName>
        <ecNumber evidence="8">4.2.1.20</ecNumber>
    </recommendedName>
</protein>
<dbReference type="EMBL" id="JBHSMX010000014">
    <property type="protein sequence ID" value="MFC5521412.1"/>
    <property type="molecule type" value="Genomic_DNA"/>
</dbReference>